<evidence type="ECO:0000256" key="2">
    <source>
        <dbReference type="SAM" id="MobiDB-lite"/>
    </source>
</evidence>
<name>A0ABN8WFQ1_SACUV</name>
<feature type="region of interest" description="Disordered" evidence="2">
    <location>
        <begin position="73"/>
        <end position="143"/>
    </location>
</feature>
<dbReference type="InterPro" id="IPR018287">
    <property type="entry name" value="Hap4_TF_heteromerisation"/>
</dbReference>
<reference evidence="4" key="1">
    <citation type="submission" date="2022-10" db="EMBL/GenBank/DDBJ databases">
        <authorList>
            <person name="Byrne P K."/>
        </authorList>
    </citation>
    <scope>NUCLEOTIDE SEQUENCE</scope>
    <source>
        <strain evidence="4">ZP964</strain>
    </source>
</reference>
<organism evidence="4 5">
    <name type="scientific">Saccharomyces uvarum</name>
    <name type="common">Yeast</name>
    <name type="synonym">Saccharomyces bayanus var. uvarum</name>
    <dbReference type="NCBI Taxonomy" id="230603"/>
    <lineage>
        <taxon>Eukaryota</taxon>
        <taxon>Fungi</taxon>
        <taxon>Dikarya</taxon>
        <taxon>Ascomycota</taxon>
        <taxon>Saccharomycotina</taxon>
        <taxon>Saccharomycetes</taxon>
        <taxon>Saccharomycetales</taxon>
        <taxon>Saccharomycetaceae</taxon>
        <taxon>Saccharomyces</taxon>
    </lineage>
</organism>
<gene>
    <name evidence="4" type="primary">SUVZ11G1070</name>
    <name evidence="4" type="ORF">SUVZ_11G1070</name>
</gene>
<feature type="compositionally biased region" description="Low complexity" evidence="2">
    <location>
        <begin position="87"/>
        <end position="124"/>
    </location>
</feature>
<evidence type="ECO:0000313" key="4">
    <source>
        <dbReference type="EMBL" id="CAI4046037.1"/>
    </source>
</evidence>
<dbReference type="Pfam" id="PF10297">
    <property type="entry name" value="Hap4_Hap_bind"/>
    <property type="match status" value="1"/>
</dbReference>
<evidence type="ECO:0000256" key="1">
    <source>
        <dbReference type="ARBA" id="ARBA00023242"/>
    </source>
</evidence>
<proteinExistence type="predicted"/>
<dbReference type="Proteomes" id="UP001162085">
    <property type="component" value="Chromosome 11"/>
</dbReference>
<keyword evidence="5" id="KW-1185">Reference proteome</keyword>
<dbReference type="EMBL" id="OX365938">
    <property type="protein sequence ID" value="CAI4046037.1"/>
    <property type="molecule type" value="Genomic_DNA"/>
</dbReference>
<sequence length="569" mass="64312">MTAKTFLLQASSTRPRSNHFKCESSNIPLAPVPIAPNTHHQAYNALELENDNNSICNKKKKKSGLVVRTSKHWVLPPRPRPGRRSSSHNTIPSSNPNSNNLNIAANSRNNSNSNSSTITSTTTSGKKQPSKERRKPRHVQTIDEKLINDSNYLAFLKFDDLENEKFQSSASSISSPSYSSPPFSSYRNRKKTEYMDDESCTDVETVAAHNGLLSKNHHTDYTSNIHPPPTKKSKLNDFDLLSLSSTSSSATPVPQLTKDLNLNLNFHKTPHRSLFPDSPSDFSPSDSVSLIRNHSLPTNLQIKDKINDLNEIKFFNDFEKLEFFNKYAKANTNNGMNENNDLWNSYLQSVETHNSTNHTEGQQEDNDDNISLLNLPIPEEPVSSEQDIKAKENDEDIWNYLPSSSAQQDSLQILNKNCNSNKENTQTDYDENFLFIQDQNENTPKPHHDELSSEITLADNKFSYLPPTLEELMEEQDGNNNRSFKNFMFSNDNGMACSNIDSNTTTNNNDDDDYTKVLKSKKIATSKSNVNLYDLNENNNGATATNEFDQNSFIDDLDEDVDFLKVQVF</sequence>
<accession>A0ABN8WFQ1</accession>
<evidence type="ECO:0000313" key="5">
    <source>
        <dbReference type="Proteomes" id="UP001162085"/>
    </source>
</evidence>
<evidence type="ECO:0000259" key="3">
    <source>
        <dbReference type="Pfam" id="PF10297"/>
    </source>
</evidence>
<feature type="region of interest" description="Disordered" evidence="2">
    <location>
        <begin position="352"/>
        <end position="375"/>
    </location>
</feature>
<keyword evidence="1" id="KW-0539">Nucleus</keyword>
<feature type="domain" description="Hap4 transcription factor heteromerisation" evidence="3">
    <location>
        <begin position="69"/>
        <end position="84"/>
    </location>
</feature>
<protein>
    <recommendedName>
        <fullName evidence="3">Hap4 transcription factor heteromerisation domain-containing protein</fullName>
    </recommendedName>
</protein>